<name>A0A2T9K878_9CAUL</name>
<dbReference type="InterPro" id="IPR007607">
    <property type="entry name" value="BacA/B"/>
</dbReference>
<reference evidence="3 4" key="1">
    <citation type="submission" date="2018-04" db="EMBL/GenBank/DDBJ databases">
        <title>The genome sequence of Caulobacter sp. 744.</title>
        <authorList>
            <person name="Gao J."/>
            <person name="Sun J."/>
        </authorList>
    </citation>
    <scope>NUCLEOTIDE SEQUENCE [LARGE SCALE GENOMIC DNA]</scope>
    <source>
        <strain evidence="3 4">774</strain>
    </source>
</reference>
<keyword evidence="4" id="KW-1185">Reference proteome</keyword>
<dbReference type="AlphaFoldDB" id="A0A2T9K878"/>
<feature type="compositionally biased region" description="Pro residues" evidence="2">
    <location>
        <begin position="143"/>
        <end position="153"/>
    </location>
</feature>
<feature type="region of interest" description="Disordered" evidence="2">
    <location>
        <begin position="139"/>
        <end position="168"/>
    </location>
</feature>
<comment type="similarity">
    <text evidence="1">Belongs to the bactofilin family.</text>
</comment>
<sequence length="168" mass="16962">MFQKKKDAPAPLALEPLAVAPAPAPQAQAAAPAPAPRPKPASLIAQGLTIRGDVSGDGELHLDCIVQGDIKVGKLVLGPNGRVEGSIAAQAVEIHGKVIGAVAARQVRLYGTAKVEGDIAHEQLAMESGADFQGRSVKFTRPAPQPAPAPAPAPVQTAAPATYAPAVG</sequence>
<feature type="compositionally biased region" description="Low complexity" evidence="2">
    <location>
        <begin position="154"/>
        <end position="168"/>
    </location>
</feature>
<evidence type="ECO:0000256" key="1">
    <source>
        <dbReference type="ARBA" id="ARBA00044755"/>
    </source>
</evidence>
<dbReference type="Pfam" id="PF04519">
    <property type="entry name" value="Bactofilin"/>
    <property type="match status" value="1"/>
</dbReference>
<accession>A0A2T9K878</accession>
<dbReference type="PANTHER" id="PTHR35024:SF4">
    <property type="entry name" value="POLYMER-FORMING CYTOSKELETAL PROTEIN"/>
    <property type="match status" value="1"/>
</dbReference>
<protein>
    <submittedName>
        <fullName evidence="3">Cell shape determination protein CcmA</fullName>
    </submittedName>
</protein>
<organism evidence="3 4">
    <name type="scientific">Caulobacter endophyticus</name>
    <dbReference type="NCBI Taxonomy" id="2172652"/>
    <lineage>
        <taxon>Bacteria</taxon>
        <taxon>Pseudomonadati</taxon>
        <taxon>Pseudomonadota</taxon>
        <taxon>Alphaproteobacteria</taxon>
        <taxon>Caulobacterales</taxon>
        <taxon>Caulobacteraceae</taxon>
        <taxon>Caulobacter</taxon>
    </lineage>
</organism>
<gene>
    <name evidence="3" type="ORF">DDF67_05845</name>
</gene>
<evidence type="ECO:0000313" key="4">
    <source>
        <dbReference type="Proteomes" id="UP000245073"/>
    </source>
</evidence>
<comment type="caution">
    <text evidence="3">The sequence shown here is derived from an EMBL/GenBank/DDBJ whole genome shotgun (WGS) entry which is preliminary data.</text>
</comment>
<evidence type="ECO:0000256" key="2">
    <source>
        <dbReference type="SAM" id="MobiDB-lite"/>
    </source>
</evidence>
<dbReference type="RefSeq" id="WP_109099985.1">
    <property type="nucleotide sequence ID" value="NZ_QDKQ01000026.1"/>
</dbReference>
<evidence type="ECO:0000313" key="3">
    <source>
        <dbReference type="EMBL" id="PVM92011.1"/>
    </source>
</evidence>
<dbReference type="OrthoDB" id="5738271at2"/>
<dbReference type="EMBL" id="QDKQ01000026">
    <property type="protein sequence ID" value="PVM92011.1"/>
    <property type="molecule type" value="Genomic_DNA"/>
</dbReference>
<proteinExistence type="inferred from homology"/>
<dbReference type="PANTHER" id="PTHR35024">
    <property type="entry name" value="HYPOTHETICAL CYTOSOLIC PROTEIN"/>
    <property type="match status" value="1"/>
</dbReference>
<dbReference type="Proteomes" id="UP000245073">
    <property type="component" value="Unassembled WGS sequence"/>
</dbReference>